<gene>
    <name evidence="3" type="ORF">ACFFTP_29770</name>
</gene>
<feature type="transmembrane region" description="Helical" evidence="2">
    <location>
        <begin position="33"/>
        <end position="57"/>
    </location>
</feature>
<feature type="region of interest" description="Disordered" evidence="1">
    <location>
        <begin position="1"/>
        <end position="24"/>
    </location>
</feature>
<accession>A0ABV5QXW4</accession>
<feature type="transmembrane region" description="Helical" evidence="2">
    <location>
        <begin position="233"/>
        <end position="250"/>
    </location>
</feature>
<proteinExistence type="predicted"/>
<feature type="transmembrane region" description="Helical" evidence="2">
    <location>
        <begin position="169"/>
        <end position="190"/>
    </location>
</feature>
<keyword evidence="2" id="KW-0812">Transmembrane</keyword>
<sequence>MTSTNPIHGTEGPPLLPQGVDGPARRSPSRLRLMGALLIMSSLIPALGCYLVFTAWLPSDSKRYQDYAAAEPCPAGTTSEKGENCLRTVSFTVQSTKIKQSKSGSYKATLSGGPFWNGVVLFGDPGPLLERLEPGDQVTGTVWRGDVTTLRKGDIQQSTSEEPRDEPQMTVALGTFLGLLAAMGLVFGAVRMVRPLDHEPYTWRRYGKPLVAALAISCAAVGLPSVWLGIPSWVVPTVAVPVVVYTAWLLRRRQPHAAHGA</sequence>
<dbReference type="RefSeq" id="WP_345483615.1">
    <property type="nucleotide sequence ID" value="NZ_BAAAWU010000001.1"/>
</dbReference>
<evidence type="ECO:0000256" key="1">
    <source>
        <dbReference type="SAM" id="MobiDB-lite"/>
    </source>
</evidence>
<evidence type="ECO:0008006" key="5">
    <source>
        <dbReference type="Google" id="ProtNLM"/>
    </source>
</evidence>
<evidence type="ECO:0000256" key="2">
    <source>
        <dbReference type="SAM" id="Phobius"/>
    </source>
</evidence>
<comment type="caution">
    <text evidence="3">The sequence shown here is derived from an EMBL/GenBank/DDBJ whole genome shotgun (WGS) entry which is preliminary data.</text>
</comment>
<dbReference type="EMBL" id="JBHMCT010000020">
    <property type="protein sequence ID" value="MFB9558360.1"/>
    <property type="molecule type" value="Genomic_DNA"/>
</dbReference>
<evidence type="ECO:0000313" key="4">
    <source>
        <dbReference type="Proteomes" id="UP001589716"/>
    </source>
</evidence>
<feature type="transmembrane region" description="Helical" evidence="2">
    <location>
        <begin position="210"/>
        <end position="227"/>
    </location>
</feature>
<keyword evidence="4" id="KW-1185">Reference proteome</keyword>
<evidence type="ECO:0000313" key="3">
    <source>
        <dbReference type="EMBL" id="MFB9558360.1"/>
    </source>
</evidence>
<name>A0ABV5QXW4_9ACTN</name>
<protein>
    <recommendedName>
        <fullName evidence="5">Integral membrane protein</fullName>
    </recommendedName>
</protein>
<reference evidence="3 4" key="1">
    <citation type="submission" date="2024-09" db="EMBL/GenBank/DDBJ databases">
        <authorList>
            <person name="Sun Q."/>
            <person name="Mori K."/>
        </authorList>
    </citation>
    <scope>NUCLEOTIDE SEQUENCE [LARGE SCALE GENOMIC DNA]</scope>
    <source>
        <strain evidence="3 4">JCM 4414</strain>
    </source>
</reference>
<keyword evidence="2" id="KW-1133">Transmembrane helix</keyword>
<keyword evidence="2" id="KW-0472">Membrane</keyword>
<organism evidence="3 4">
    <name type="scientific">Streptomyces roseoviridis</name>
    <dbReference type="NCBI Taxonomy" id="67361"/>
    <lineage>
        <taxon>Bacteria</taxon>
        <taxon>Bacillati</taxon>
        <taxon>Actinomycetota</taxon>
        <taxon>Actinomycetes</taxon>
        <taxon>Kitasatosporales</taxon>
        <taxon>Streptomycetaceae</taxon>
        <taxon>Streptomyces</taxon>
    </lineage>
</organism>
<dbReference type="Proteomes" id="UP001589716">
    <property type="component" value="Unassembled WGS sequence"/>
</dbReference>